<organism evidence="7">
    <name type="scientific">marine metagenome</name>
    <dbReference type="NCBI Taxonomy" id="408172"/>
    <lineage>
        <taxon>unclassified sequences</taxon>
        <taxon>metagenomes</taxon>
        <taxon>ecological metagenomes</taxon>
    </lineage>
</organism>
<accession>A0A382AL28</accession>
<dbReference type="EMBL" id="UINC01025762">
    <property type="protein sequence ID" value="SVB01951.1"/>
    <property type="molecule type" value="Genomic_DNA"/>
</dbReference>
<name>A0A382AL28_9ZZZZ</name>
<evidence type="ECO:0000256" key="1">
    <source>
        <dbReference type="ARBA" id="ARBA00022598"/>
    </source>
</evidence>
<keyword evidence="3" id="KW-0067">ATP-binding</keyword>
<dbReference type="GO" id="GO:0000049">
    <property type="term" value="F:tRNA binding"/>
    <property type="evidence" value="ECO:0007669"/>
    <property type="project" value="InterPro"/>
</dbReference>
<evidence type="ECO:0000256" key="5">
    <source>
        <dbReference type="ARBA" id="ARBA00023146"/>
    </source>
</evidence>
<evidence type="ECO:0000256" key="2">
    <source>
        <dbReference type="ARBA" id="ARBA00022741"/>
    </source>
</evidence>
<dbReference type="PANTHER" id="PTHR42780:SF1">
    <property type="entry name" value="ISOLEUCINE--TRNA LIGASE, CYTOPLASMIC"/>
    <property type="match status" value="1"/>
</dbReference>
<protein>
    <recommendedName>
        <fullName evidence="6">Methionyl/Valyl/Leucyl/Isoleucyl-tRNA synthetase anticodon-binding domain-containing protein</fullName>
    </recommendedName>
</protein>
<dbReference type="SUPFAM" id="SSF47323">
    <property type="entry name" value="Anticodon-binding domain of a subclass of class I aminoacyl-tRNA synthetases"/>
    <property type="match status" value="1"/>
</dbReference>
<feature type="non-terminal residue" evidence="7">
    <location>
        <position position="1"/>
    </location>
</feature>
<reference evidence="7" key="1">
    <citation type="submission" date="2018-05" db="EMBL/GenBank/DDBJ databases">
        <authorList>
            <person name="Lanie J.A."/>
            <person name="Ng W.-L."/>
            <person name="Kazmierczak K.M."/>
            <person name="Andrzejewski T.M."/>
            <person name="Davidsen T.M."/>
            <person name="Wayne K.J."/>
            <person name="Tettelin H."/>
            <person name="Glass J.I."/>
            <person name="Rusch D."/>
            <person name="Podicherti R."/>
            <person name="Tsui H.-C.T."/>
            <person name="Winkler M.E."/>
        </authorList>
    </citation>
    <scope>NUCLEOTIDE SEQUENCE</scope>
</reference>
<keyword evidence="2" id="KW-0547">Nucleotide-binding</keyword>
<dbReference type="Pfam" id="PF19302">
    <property type="entry name" value="DUF5915"/>
    <property type="match status" value="1"/>
</dbReference>
<evidence type="ECO:0000313" key="7">
    <source>
        <dbReference type="EMBL" id="SVB01951.1"/>
    </source>
</evidence>
<evidence type="ECO:0000256" key="3">
    <source>
        <dbReference type="ARBA" id="ARBA00022840"/>
    </source>
</evidence>
<dbReference type="InterPro" id="IPR013155">
    <property type="entry name" value="M/V/L/I-tRNA-synth_anticd-bd"/>
</dbReference>
<evidence type="ECO:0000256" key="4">
    <source>
        <dbReference type="ARBA" id="ARBA00022917"/>
    </source>
</evidence>
<dbReference type="GO" id="GO:0006428">
    <property type="term" value="P:isoleucyl-tRNA aminoacylation"/>
    <property type="evidence" value="ECO:0007669"/>
    <property type="project" value="TreeGrafter"/>
</dbReference>
<dbReference type="InterPro" id="IPR033709">
    <property type="entry name" value="Anticodon_Ile_ABEc"/>
</dbReference>
<proteinExistence type="predicted"/>
<feature type="domain" description="Methionyl/Valyl/Leucyl/Isoleucyl-tRNA synthetase anticodon-binding" evidence="6">
    <location>
        <begin position="52"/>
        <end position="209"/>
    </location>
</feature>
<keyword evidence="5" id="KW-0030">Aminoacyl-tRNA synthetase</keyword>
<keyword evidence="1" id="KW-0436">Ligase</keyword>
<gene>
    <name evidence="7" type="ORF">METZ01_LOCUS154805</name>
</gene>
<dbReference type="PANTHER" id="PTHR42780">
    <property type="entry name" value="SOLEUCYL-TRNA SYNTHETASE"/>
    <property type="match status" value="1"/>
</dbReference>
<dbReference type="AlphaFoldDB" id="A0A382AL28"/>
<dbReference type="Gene3D" id="1.10.730.10">
    <property type="entry name" value="Isoleucyl-tRNA Synthetase, Domain 1"/>
    <property type="match status" value="1"/>
</dbReference>
<sequence length="421" mass="49084">NLRFGPSIANDIRRQVIIPIWNIYSFFTNYAILDKFTPPADFKSPTPKNLMDKWILAEMKETSEMVKEYLILYQPDKAALSIENFINLLSNWYIRRNRRRFWKSGKFENNTKIDHDKYSAYETLYFVLITLSKIMSPIIPFITDEIYCNLTNEANWKKNSVHMEDFPVFNKKNKENEKLQIATRAAMRISSLGRSARSKTQIKVRQPINNLLFRSKQQIDPKYLEMIKEQVQDEVNVKNVDIVDESYKLSETNITLNKSVLGPKIGNKMGDLIKELNNLDHNLLIKNLQKTDSININDIELSIQDFNIEHDNLKDTEFIEDNNYEVSIETKLNSSLINEGSARELIHSIQNLRKDSGFNISDKIIMTYNSDEYLKNIINKFESHISEEILAKNIIFKQSKTEGSSFQINNSNIVISLKISN</sequence>
<keyword evidence="4" id="KW-0648">Protein biosynthesis</keyword>
<evidence type="ECO:0000259" key="6">
    <source>
        <dbReference type="Pfam" id="PF08264"/>
    </source>
</evidence>
<dbReference type="GO" id="GO:0005524">
    <property type="term" value="F:ATP binding"/>
    <property type="evidence" value="ECO:0007669"/>
    <property type="project" value="UniProtKB-KW"/>
</dbReference>
<dbReference type="CDD" id="cd07961">
    <property type="entry name" value="Anticodon_Ia_Ile_ABEc"/>
    <property type="match status" value="1"/>
</dbReference>
<dbReference type="InterPro" id="IPR009080">
    <property type="entry name" value="tRNAsynth_Ia_anticodon-bd"/>
</dbReference>
<dbReference type="Pfam" id="PF08264">
    <property type="entry name" value="Anticodon_1"/>
    <property type="match status" value="1"/>
</dbReference>
<dbReference type="GO" id="GO:0004822">
    <property type="term" value="F:isoleucine-tRNA ligase activity"/>
    <property type="evidence" value="ECO:0007669"/>
    <property type="project" value="InterPro"/>
</dbReference>
<dbReference type="InterPro" id="IPR023586">
    <property type="entry name" value="Ile-tRNA-ligase_type2"/>
</dbReference>